<sequence>MYTLRRLDRLSGNESANLTPVGSEKNGQAKRSRSSSDMGGTSESVESVRNVNPKFYGNGVYGFIFTGWAGTVAIIVR</sequence>
<evidence type="ECO:0000256" key="2">
    <source>
        <dbReference type="SAM" id="Phobius"/>
    </source>
</evidence>
<keyword evidence="2" id="KW-0472">Membrane</keyword>
<feature type="compositionally biased region" description="Polar residues" evidence="1">
    <location>
        <begin position="35"/>
        <end position="48"/>
    </location>
</feature>
<name>A0ABT2MTX2_9CYAN</name>
<protein>
    <submittedName>
        <fullName evidence="3">Uncharacterized protein</fullName>
    </submittedName>
</protein>
<evidence type="ECO:0000313" key="4">
    <source>
        <dbReference type="Proteomes" id="UP001525890"/>
    </source>
</evidence>
<dbReference type="Proteomes" id="UP001525890">
    <property type="component" value="Unassembled WGS sequence"/>
</dbReference>
<keyword evidence="2" id="KW-1133">Transmembrane helix</keyword>
<comment type="caution">
    <text evidence="3">The sequence shown here is derived from an EMBL/GenBank/DDBJ whole genome shotgun (WGS) entry which is preliminary data.</text>
</comment>
<gene>
    <name evidence="3" type="ORF">NG799_11160</name>
</gene>
<feature type="region of interest" description="Disordered" evidence="1">
    <location>
        <begin position="1"/>
        <end position="48"/>
    </location>
</feature>
<accession>A0ABT2MTX2</accession>
<evidence type="ECO:0000256" key="1">
    <source>
        <dbReference type="SAM" id="MobiDB-lite"/>
    </source>
</evidence>
<organism evidence="3 4">
    <name type="scientific">Laspinema palackyanum D2a</name>
    <dbReference type="NCBI Taxonomy" id="2953684"/>
    <lineage>
        <taxon>Bacteria</taxon>
        <taxon>Bacillati</taxon>
        <taxon>Cyanobacteriota</taxon>
        <taxon>Cyanophyceae</taxon>
        <taxon>Oscillatoriophycideae</taxon>
        <taxon>Oscillatoriales</taxon>
        <taxon>Laspinemataceae</taxon>
        <taxon>Laspinema</taxon>
        <taxon>Laspinema palackyanum</taxon>
    </lineage>
</organism>
<feature type="compositionally biased region" description="Basic and acidic residues" evidence="1">
    <location>
        <begin position="1"/>
        <end position="11"/>
    </location>
</feature>
<evidence type="ECO:0000313" key="3">
    <source>
        <dbReference type="EMBL" id="MCT7966892.1"/>
    </source>
</evidence>
<dbReference type="RefSeq" id="WP_368006513.1">
    <property type="nucleotide sequence ID" value="NZ_JAMXFF010000014.1"/>
</dbReference>
<feature type="transmembrane region" description="Helical" evidence="2">
    <location>
        <begin position="55"/>
        <end position="76"/>
    </location>
</feature>
<dbReference type="EMBL" id="JAMXFF010000014">
    <property type="protein sequence ID" value="MCT7966892.1"/>
    <property type="molecule type" value="Genomic_DNA"/>
</dbReference>
<keyword evidence="4" id="KW-1185">Reference proteome</keyword>
<proteinExistence type="predicted"/>
<reference evidence="3 4" key="1">
    <citation type="journal article" date="2022" name="Front. Microbiol.">
        <title>High genomic differentiation and limited gene flow indicate recent cryptic speciation within the genus Laspinema (cyanobacteria).</title>
        <authorList>
            <person name="Stanojkovic A."/>
            <person name="Skoupy S."/>
            <person name="Skaloud P."/>
            <person name="Dvorak P."/>
        </authorList>
    </citation>
    <scope>NUCLEOTIDE SEQUENCE [LARGE SCALE GENOMIC DNA]</scope>
    <source>
        <strain evidence="3 4">D2a</strain>
    </source>
</reference>
<keyword evidence="2" id="KW-0812">Transmembrane</keyword>